<evidence type="ECO:0000256" key="6">
    <source>
        <dbReference type="ARBA" id="ARBA00023242"/>
    </source>
</evidence>
<feature type="domain" description="C2H2-type" evidence="9">
    <location>
        <begin position="63"/>
        <end position="91"/>
    </location>
</feature>
<dbReference type="PROSITE" id="PS00028">
    <property type="entry name" value="ZINC_FINGER_C2H2_1"/>
    <property type="match status" value="4"/>
</dbReference>
<evidence type="ECO:0000313" key="10">
    <source>
        <dbReference type="EMBL" id="OXA39977.1"/>
    </source>
</evidence>
<dbReference type="OrthoDB" id="6077919at2759"/>
<sequence length="242" mass="27792">MEASYPKKFNCPKCPKTFKTKSHLKTYLVTHDGLVKCKICGKILKNLNSLPLHLSYTHGKESLPCDQCGRQFKCPRNLRRHVNAAEHAENPVRYYCTLCGKETKNKTDLDRHIGSHTTEKIYKCATCGLSFSQNSLLNLHQQRSHKEKSDRTVYTCKLCPRTFLSNTGRWLHIKLNHGDPIKYSCQSCDFQTVYKYRVKSHFTTDDFRWFGMNSQLDISGATSNFDLKILGLVDQIGYEIGG</sequence>
<gene>
    <name evidence="10" type="ORF">Fcan01_25268</name>
</gene>
<evidence type="ECO:0000256" key="1">
    <source>
        <dbReference type="ARBA" id="ARBA00004123"/>
    </source>
</evidence>
<feature type="domain" description="C2H2-type" evidence="9">
    <location>
        <begin position="9"/>
        <end position="36"/>
    </location>
</feature>
<dbReference type="Proteomes" id="UP000198287">
    <property type="component" value="Unassembled WGS sequence"/>
</dbReference>
<dbReference type="GO" id="GO:0005634">
    <property type="term" value="C:nucleus"/>
    <property type="evidence" value="ECO:0007669"/>
    <property type="project" value="UniProtKB-SubCell"/>
</dbReference>
<keyword evidence="3" id="KW-0677">Repeat</keyword>
<reference evidence="10 11" key="1">
    <citation type="submission" date="2015-12" db="EMBL/GenBank/DDBJ databases">
        <title>The genome of Folsomia candida.</title>
        <authorList>
            <person name="Faddeeva A."/>
            <person name="Derks M.F."/>
            <person name="Anvar Y."/>
            <person name="Smit S."/>
            <person name="Van Straalen N."/>
            <person name="Roelofs D."/>
        </authorList>
    </citation>
    <scope>NUCLEOTIDE SEQUENCE [LARGE SCALE GENOMIC DNA]</scope>
    <source>
        <strain evidence="10 11">VU population</strain>
        <tissue evidence="10">Whole body</tissue>
    </source>
</reference>
<dbReference type="FunFam" id="3.30.160.60:FF:000100">
    <property type="entry name" value="Zinc finger 45-like"/>
    <property type="match status" value="1"/>
</dbReference>
<evidence type="ECO:0000256" key="3">
    <source>
        <dbReference type="ARBA" id="ARBA00022737"/>
    </source>
</evidence>
<protein>
    <recommendedName>
        <fullName evidence="9">C2H2-type domain-containing protein</fullName>
    </recommendedName>
</protein>
<organism evidence="10 11">
    <name type="scientific">Folsomia candida</name>
    <name type="common">Springtail</name>
    <dbReference type="NCBI Taxonomy" id="158441"/>
    <lineage>
        <taxon>Eukaryota</taxon>
        <taxon>Metazoa</taxon>
        <taxon>Ecdysozoa</taxon>
        <taxon>Arthropoda</taxon>
        <taxon>Hexapoda</taxon>
        <taxon>Collembola</taxon>
        <taxon>Entomobryomorpha</taxon>
        <taxon>Isotomoidea</taxon>
        <taxon>Isotomidae</taxon>
        <taxon>Proisotominae</taxon>
        <taxon>Folsomia</taxon>
    </lineage>
</organism>
<dbReference type="Gene3D" id="3.30.160.60">
    <property type="entry name" value="Classic Zinc Finger"/>
    <property type="match status" value="5"/>
</dbReference>
<dbReference type="InterPro" id="IPR036236">
    <property type="entry name" value="Znf_C2H2_sf"/>
</dbReference>
<dbReference type="PANTHER" id="PTHR24388:SF54">
    <property type="entry name" value="PROTEIN ESCARGOT"/>
    <property type="match status" value="1"/>
</dbReference>
<comment type="similarity">
    <text evidence="7">Belongs to the snail C2H2-type zinc-finger protein family.</text>
</comment>
<name>A0A226D5F5_FOLCA</name>
<dbReference type="SMART" id="SM00355">
    <property type="entry name" value="ZnF_C2H2"/>
    <property type="match status" value="6"/>
</dbReference>
<evidence type="ECO:0000256" key="4">
    <source>
        <dbReference type="ARBA" id="ARBA00022771"/>
    </source>
</evidence>
<keyword evidence="6" id="KW-0539">Nucleus</keyword>
<dbReference type="OMA" id="HIGSHTT"/>
<dbReference type="SUPFAM" id="SSF57667">
    <property type="entry name" value="beta-beta-alpha zinc fingers"/>
    <property type="match status" value="4"/>
</dbReference>
<dbReference type="Pfam" id="PF00096">
    <property type="entry name" value="zf-C2H2"/>
    <property type="match status" value="3"/>
</dbReference>
<dbReference type="PANTHER" id="PTHR24388">
    <property type="entry name" value="ZINC FINGER PROTEIN"/>
    <property type="match status" value="1"/>
</dbReference>
<dbReference type="InterPro" id="IPR013087">
    <property type="entry name" value="Znf_C2H2_type"/>
</dbReference>
<comment type="subcellular location">
    <subcellularLocation>
        <location evidence="1">Nucleus</location>
    </subcellularLocation>
</comment>
<accession>A0A226D5F5</accession>
<dbReference type="GO" id="GO:0008270">
    <property type="term" value="F:zinc ion binding"/>
    <property type="evidence" value="ECO:0007669"/>
    <property type="project" value="UniProtKB-KW"/>
</dbReference>
<dbReference type="PROSITE" id="PS50157">
    <property type="entry name" value="ZINC_FINGER_C2H2_2"/>
    <property type="match status" value="5"/>
</dbReference>
<evidence type="ECO:0000259" key="9">
    <source>
        <dbReference type="PROSITE" id="PS50157"/>
    </source>
</evidence>
<feature type="domain" description="C2H2-type" evidence="9">
    <location>
        <begin position="94"/>
        <end position="121"/>
    </location>
</feature>
<dbReference type="GO" id="GO:0000981">
    <property type="term" value="F:DNA-binding transcription factor activity, RNA polymerase II-specific"/>
    <property type="evidence" value="ECO:0007669"/>
    <property type="project" value="TreeGrafter"/>
</dbReference>
<keyword evidence="4 8" id="KW-0863">Zinc-finger</keyword>
<dbReference type="Pfam" id="PF13894">
    <property type="entry name" value="zf-C2H2_4"/>
    <property type="match status" value="1"/>
</dbReference>
<evidence type="ECO:0000256" key="2">
    <source>
        <dbReference type="ARBA" id="ARBA00022723"/>
    </source>
</evidence>
<evidence type="ECO:0000256" key="8">
    <source>
        <dbReference type="PROSITE-ProRule" id="PRU00042"/>
    </source>
</evidence>
<dbReference type="GO" id="GO:0000978">
    <property type="term" value="F:RNA polymerase II cis-regulatory region sequence-specific DNA binding"/>
    <property type="evidence" value="ECO:0007669"/>
    <property type="project" value="TreeGrafter"/>
</dbReference>
<keyword evidence="11" id="KW-1185">Reference proteome</keyword>
<keyword evidence="5" id="KW-0862">Zinc</keyword>
<dbReference type="EMBL" id="LNIX01000036">
    <property type="protein sequence ID" value="OXA39977.1"/>
    <property type="molecule type" value="Genomic_DNA"/>
</dbReference>
<comment type="caution">
    <text evidence="10">The sequence shown here is derived from an EMBL/GenBank/DDBJ whole genome shotgun (WGS) entry which is preliminary data.</text>
</comment>
<dbReference type="InterPro" id="IPR050527">
    <property type="entry name" value="Snail/Krueppel_Znf"/>
</dbReference>
<keyword evidence="2" id="KW-0479">Metal-binding</keyword>
<feature type="domain" description="C2H2-type" evidence="9">
    <location>
        <begin position="122"/>
        <end position="150"/>
    </location>
</feature>
<feature type="domain" description="C2H2-type" evidence="9">
    <location>
        <begin position="35"/>
        <end position="63"/>
    </location>
</feature>
<evidence type="ECO:0000313" key="11">
    <source>
        <dbReference type="Proteomes" id="UP000198287"/>
    </source>
</evidence>
<proteinExistence type="inferred from homology"/>
<dbReference type="AlphaFoldDB" id="A0A226D5F5"/>
<evidence type="ECO:0000256" key="5">
    <source>
        <dbReference type="ARBA" id="ARBA00022833"/>
    </source>
</evidence>
<evidence type="ECO:0000256" key="7">
    <source>
        <dbReference type="ARBA" id="ARBA00037948"/>
    </source>
</evidence>